<gene>
    <name evidence="3" type="ORF">V5N11_024544</name>
</gene>
<dbReference type="InterPro" id="IPR040455">
    <property type="entry name" value="Atg6_BARA"/>
</dbReference>
<dbReference type="PANTHER" id="PTHR12768">
    <property type="entry name" value="BECLIN 1"/>
    <property type="match status" value="1"/>
</dbReference>
<dbReference type="Pfam" id="PF04111">
    <property type="entry name" value="APG6"/>
    <property type="match status" value="1"/>
</dbReference>
<dbReference type="InterPro" id="IPR007243">
    <property type="entry name" value="Atg6/Beclin"/>
</dbReference>
<sequence>MILYLMCLKDFADFANSKDKENNIPLEKCFKLPYKIENDKVETYSITKSFNNKQESWTKALKYTLCNLKWVLNWFVGNTNVQPLSATVSLYAKRGPDSNNPSGKNLRNL</sequence>
<proteinExistence type="inferred from homology"/>
<dbReference type="GO" id="GO:0006914">
    <property type="term" value="P:autophagy"/>
    <property type="evidence" value="ECO:0007669"/>
    <property type="project" value="UniProtKB-ARBA"/>
</dbReference>
<dbReference type="Gene3D" id="1.10.418.40">
    <property type="entry name" value="Autophagy protein 6/Beclin 1"/>
    <property type="match status" value="1"/>
</dbReference>
<keyword evidence="4" id="KW-1185">Reference proteome</keyword>
<dbReference type="EMBL" id="JBANAX010000085">
    <property type="protein sequence ID" value="KAL1223060.1"/>
    <property type="molecule type" value="Genomic_DNA"/>
</dbReference>
<name>A0ABD1C102_CARAN</name>
<comment type="caution">
    <text evidence="3">The sequence shown here is derived from an EMBL/GenBank/DDBJ whole genome shotgun (WGS) entry which is preliminary data.</text>
</comment>
<comment type="similarity">
    <text evidence="1">Belongs to the beclin family.</text>
</comment>
<evidence type="ECO:0000313" key="4">
    <source>
        <dbReference type="Proteomes" id="UP001558713"/>
    </source>
</evidence>
<reference evidence="3 4" key="1">
    <citation type="submission" date="2024-04" db="EMBL/GenBank/DDBJ databases">
        <title>Genome assembly C_amara_ONT_v2.</title>
        <authorList>
            <person name="Yant L."/>
            <person name="Moore C."/>
            <person name="Slenker M."/>
        </authorList>
    </citation>
    <scope>NUCLEOTIDE SEQUENCE [LARGE SCALE GENOMIC DNA]</scope>
    <source>
        <tissue evidence="3">Leaf</tissue>
    </source>
</reference>
<evidence type="ECO:0000259" key="2">
    <source>
        <dbReference type="Pfam" id="PF04111"/>
    </source>
</evidence>
<feature type="domain" description="Atg6 BARA" evidence="2">
    <location>
        <begin position="1"/>
        <end position="75"/>
    </location>
</feature>
<accession>A0ABD1C102</accession>
<evidence type="ECO:0000313" key="3">
    <source>
        <dbReference type="EMBL" id="KAL1223060.1"/>
    </source>
</evidence>
<dbReference type="PANTHER" id="PTHR12768:SF4">
    <property type="entry name" value="BECLIN-1"/>
    <property type="match status" value="1"/>
</dbReference>
<evidence type="ECO:0000256" key="1">
    <source>
        <dbReference type="ARBA" id="ARBA00005965"/>
    </source>
</evidence>
<protein>
    <submittedName>
        <fullName evidence="3">Beclin-1-like protein</fullName>
    </submittedName>
</protein>
<dbReference type="Proteomes" id="UP001558713">
    <property type="component" value="Unassembled WGS sequence"/>
</dbReference>
<dbReference type="InterPro" id="IPR038274">
    <property type="entry name" value="Atg6/Beclin_C_sf"/>
</dbReference>
<organism evidence="3 4">
    <name type="scientific">Cardamine amara subsp. amara</name>
    <dbReference type="NCBI Taxonomy" id="228776"/>
    <lineage>
        <taxon>Eukaryota</taxon>
        <taxon>Viridiplantae</taxon>
        <taxon>Streptophyta</taxon>
        <taxon>Embryophyta</taxon>
        <taxon>Tracheophyta</taxon>
        <taxon>Spermatophyta</taxon>
        <taxon>Magnoliopsida</taxon>
        <taxon>eudicotyledons</taxon>
        <taxon>Gunneridae</taxon>
        <taxon>Pentapetalae</taxon>
        <taxon>rosids</taxon>
        <taxon>malvids</taxon>
        <taxon>Brassicales</taxon>
        <taxon>Brassicaceae</taxon>
        <taxon>Cardamineae</taxon>
        <taxon>Cardamine</taxon>
    </lineage>
</organism>
<dbReference type="AlphaFoldDB" id="A0ABD1C102"/>